<dbReference type="PANTHER" id="PTHR32325">
    <property type="entry name" value="BETA-ELIMINATING LYASE-LIKE PROTEIN-RELATED"/>
    <property type="match status" value="1"/>
</dbReference>
<protein>
    <submittedName>
        <fullName evidence="5">Tyrosine phenol-lyase</fullName>
    </submittedName>
</protein>
<dbReference type="STRING" id="633813.SAMN04488087_0927"/>
<evidence type="ECO:0000256" key="1">
    <source>
        <dbReference type="ARBA" id="ARBA00001933"/>
    </source>
</evidence>
<dbReference type="Gene3D" id="3.40.640.10">
    <property type="entry name" value="Type I PLP-dependent aspartate aminotransferase-like (Major domain)"/>
    <property type="match status" value="2"/>
</dbReference>
<reference evidence="6" key="1">
    <citation type="submission" date="2016-11" db="EMBL/GenBank/DDBJ databases">
        <authorList>
            <person name="Varghese N."/>
            <person name="Submissions S."/>
        </authorList>
    </citation>
    <scope>NUCLEOTIDE SEQUENCE [LARGE SCALE GENOMIC DNA]</scope>
    <source>
        <strain evidence="6">DSM 22212</strain>
    </source>
</reference>
<dbReference type="InterPro" id="IPR001597">
    <property type="entry name" value="ArAA_b-elim_lyase/Thr_aldolase"/>
</dbReference>
<gene>
    <name evidence="5" type="ORF">SAMN04488087_0927</name>
</gene>
<dbReference type="GO" id="GO:0006520">
    <property type="term" value="P:amino acid metabolic process"/>
    <property type="evidence" value="ECO:0007669"/>
    <property type="project" value="InterPro"/>
</dbReference>
<keyword evidence="3" id="KW-0663">Pyridoxal phosphate</keyword>
<organism evidence="5 6">
    <name type="scientific">Rhodothermus profundi</name>
    <dbReference type="NCBI Taxonomy" id="633813"/>
    <lineage>
        <taxon>Bacteria</taxon>
        <taxon>Pseudomonadati</taxon>
        <taxon>Rhodothermota</taxon>
        <taxon>Rhodothermia</taxon>
        <taxon>Rhodothermales</taxon>
        <taxon>Rhodothermaceae</taxon>
        <taxon>Rhodothermus</taxon>
    </lineage>
</organism>
<dbReference type="SUPFAM" id="SSF53383">
    <property type="entry name" value="PLP-dependent transferases"/>
    <property type="match status" value="2"/>
</dbReference>
<dbReference type="Gene3D" id="3.90.1150.10">
    <property type="entry name" value="Aspartate Aminotransferase, domain 1"/>
    <property type="match status" value="2"/>
</dbReference>
<evidence type="ECO:0000259" key="4">
    <source>
        <dbReference type="Pfam" id="PF01212"/>
    </source>
</evidence>
<comment type="similarity">
    <text evidence="2">Belongs to the beta-eliminating lyase family.</text>
</comment>
<evidence type="ECO:0000313" key="5">
    <source>
        <dbReference type="EMBL" id="SHK34577.1"/>
    </source>
</evidence>
<proteinExistence type="inferred from homology"/>
<dbReference type="EMBL" id="FRAU01000002">
    <property type="protein sequence ID" value="SHK34577.1"/>
    <property type="molecule type" value="Genomic_DNA"/>
</dbReference>
<dbReference type="OrthoDB" id="9764079at2"/>
<dbReference type="Proteomes" id="UP000185812">
    <property type="component" value="Unassembled WGS sequence"/>
</dbReference>
<dbReference type="NCBIfam" id="NF009709">
    <property type="entry name" value="PRK13238.1"/>
    <property type="match status" value="2"/>
</dbReference>
<accession>A0A1M6RQJ2</accession>
<dbReference type="AlphaFoldDB" id="A0A1M6RQJ2"/>
<dbReference type="GO" id="GO:0016829">
    <property type="term" value="F:lyase activity"/>
    <property type="evidence" value="ECO:0007669"/>
    <property type="project" value="UniProtKB-KW"/>
</dbReference>
<dbReference type="PANTHER" id="PTHR32325:SF4">
    <property type="entry name" value="TRYPTOPHANASE"/>
    <property type="match status" value="1"/>
</dbReference>
<sequence>MDYSYPKAAPYKVKIVEPLPHLSEAQRQEALIQAGYNVWRLRDDQVFIDLADAHGNGAMSQAQWAGLMIGDEAYAGSINFEHLQEAAQARFGKRYLVPTHAGRGAEHLVLLALSHDGQQVVGNAPSPTLLRLLERYGRTYRDLTDAASAFPGDVNLQALEALLQEAAEQIAYVVLHAAAWVQGGQPFSLANARAVAELARAYQKPLVLDATHVFTQALILQEQEADLKAHSVFAIVRALADLADVVYLSARGDLGCHVGGFILTNSEADYIRLRSLVVVFEGLHTYGGLAGRDIEAIAVALQEVSEDELRFHRGQLQALGHRLRALGYQVAEPVGMVGLSLDAAVRVEGEFAAHALAAALYLLAGVRGGPRGTHLHLALPRRVYTEHHLDYVVAALQALQTVPVPSLKLVEDHPLQRDALARFRPEGTFEATAWSPEVQPEPYRIKAIEPLVLTTRAQREAALREAGWNTFLLRSQDVYIDFLTDSGTSAMSSVQWAEMMRAAETLSYSAAYHRFVETIQEVYGFPYVLPTHQGRAAEHVLSQVLIRPGQYVANNMYFTTTREHQERAGGIFVDVIIDEAHDPAAHHPFKGNMDPEKLRDLIRRVGPEQVAYVCLELNVNMAGGQPVSLENVRTVAQLCREFGIPLIFDATRAAENAYFIKAREPGMQDRAIPDIFRELMSYADGITVSAKKDLLVNIGGFLAVRDAALYRRMEQFALRFEGHPADGGLARRDLVAMAQGAREMLDVNYLRSRIEQVAYLAAALRKAGVPIVEPPGGHAVFIDARRFLPHLPQDQFPAQRLAGEIYLAAGVRAMERGIVSAGRDPETGQHKYPRLELVRLTIPRRVYTQRHLDVAAEGILDVFARREQIGGLRMVFEPPVLRFFTARFEPMA</sequence>
<evidence type="ECO:0000256" key="3">
    <source>
        <dbReference type="ARBA" id="ARBA00022898"/>
    </source>
</evidence>
<dbReference type="InterPro" id="IPR015422">
    <property type="entry name" value="PyrdxlP-dep_Trfase_small"/>
</dbReference>
<keyword evidence="5" id="KW-0456">Lyase</keyword>
<feature type="domain" description="Aromatic amino acid beta-eliminating lyase/threonine aldolase" evidence="4">
    <location>
        <begin position="54"/>
        <end position="393"/>
    </location>
</feature>
<feature type="domain" description="Aromatic amino acid beta-eliminating lyase/threonine aldolase" evidence="4">
    <location>
        <begin position="481"/>
        <end position="856"/>
    </location>
</feature>
<name>A0A1M6RQJ2_9BACT</name>
<dbReference type="InterPro" id="IPR015424">
    <property type="entry name" value="PyrdxlP-dep_Trfase"/>
</dbReference>
<keyword evidence="6" id="KW-1185">Reference proteome</keyword>
<dbReference type="Pfam" id="PF01212">
    <property type="entry name" value="Beta_elim_lyase"/>
    <property type="match status" value="2"/>
</dbReference>
<comment type="cofactor">
    <cofactor evidence="1">
        <name>pyridoxal 5'-phosphate</name>
        <dbReference type="ChEBI" id="CHEBI:597326"/>
    </cofactor>
</comment>
<dbReference type="InterPro" id="IPR015421">
    <property type="entry name" value="PyrdxlP-dep_Trfase_major"/>
</dbReference>
<evidence type="ECO:0000313" key="6">
    <source>
        <dbReference type="Proteomes" id="UP000185812"/>
    </source>
</evidence>
<evidence type="ECO:0000256" key="2">
    <source>
        <dbReference type="ARBA" id="ARBA00009721"/>
    </source>
</evidence>